<keyword evidence="8" id="KW-1185">Reference proteome</keyword>
<keyword evidence="4" id="KW-0393">Immunoglobulin domain</keyword>
<dbReference type="InterPro" id="IPR007110">
    <property type="entry name" value="Ig-like_dom"/>
</dbReference>
<dbReference type="InterPro" id="IPR003598">
    <property type="entry name" value="Ig_sub2"/>
</dbReference>
<dbReference type="InterPro" id="IPR003599">
    <property type="entry name" value="Ig_sub"/>
</dbReference>
<dbReference type="Gene3D" id="2.60.40.10">
    <property type="entry name" value="Immunoglobulins"/>
    <property type="match status" value="1"/>
</dbReference>
<accession>A0ABD6EQV6</accession>
<comment type="caution">
    <text evidence="7">The sequence shown here is derived from an EMBL/GenBank/DDBJ whole genome shotgun (WGS) entry which is preliminary data.</text>
</comment>
<dbReference type="PROSITE" id="PS50835">
    <property type="entry name" value="IG_LIKE"/>
    <property type="match status" value="1"/>
</dbReference>
<sequence>MREVLRYYFLLLLLIPSFARRPRTRYLRQDNYQVIDSPYPQDVDITVYPVTQDVREGRDATIDCHARTADNSAYPEVRWSRAGAPLPASAYISGGRLTLNQLSLSDSGDYICTTTHNGRSYEARAKVNVQTCKSIVCDDDLVEMF</sequence>
<dbReference type="PANTHER" id="PTHR12231:SF253">
    <property type="entry name" value="DPR-INTERACTING PROTEIN ETA, ISOFORM B-RELATED"/>
    <property type="match status" value="1"/>
</dbReference>
<feature type="signal peptide" evidence="5">
    <location>
        <begin position="1"/>
        <end position="19"/>
    </location>
</feature>
<dbReference type="SUPFAM" id="SSF48726">
    <property type="entry name" value="Immunoglobulin"/>
    <property type="match status" value="1"/>
</dbReference>
<dbReference type="Proteomes" id="UP001608902">
    <property type="component" value="Unassembled WGS sequence"/>
</dbReference>
<feature type="domain" description="Ig-like" evidence="6">
    <location>
        <begin position="40"/>
        <end position="128"/>
    </location>
</feature>
<evidence type="ECO:0000259" key="6">
    <source>
        <dbReference type="PROSITE" id="PS50835"/>
    </source>
</evidence>
<dbReference type="InterPro" id="IPR013783">
    <property type="entry name" value="Ig-like_fold"/>
</dbReference>
<dbReference type="Pfam" id="PF00047">
    <property type="entry name" value="ig"/>
    <property type="match status" value="1"/>
</dbReference>
<protein>
    <recommendedName>
        <fullName evidence="6">Ig-like domain-containing protein</fullName>
    </recommendedName>
</protein>
<reference evidence="7 8" key="1">
    <citation type="submission" date="2024-08" db="EMBL/GenBank/DDBJ databases">
        <title>Gnathostoma spinigerum genome.</title>
        <authorList>
            <person name="Gonzalez-Bertolin B."/>
            <person name="Monzon S."/>
            <person name="Zaballos A."/>
            <person name="Jimenez P."/>
            <person name="Dekumyoy P."/>
            <person name="Varona S."/>
            <person name="Cuesta I."/>
            <person name="Sumanam S."/>
            <person name="Adisakwattana P."/>
            <person name="Gasser R.B."/>
            <person name="Hernandez-Gonzalez A."/>
            <person name="Young N.D."/>
            <person name="Perteguer M.J."/>
        </authorList>
    </citation>
    <scope>NUCLEOTIDE SEQUENCE [LARGE SCALE GENOMIC DNA]</scope>
    <source>
        <strain evidence="7">AL3</strain>
        <tissue evidence="7">Liver</tissue>
    </source>
</reference>
<dbReference type="InterPro" id="IPR013151">
    <property type="entry name" value="Immunoglobulin_dom"/>
</dbReference>
<dbReference type="PANTHER" id="PTHR12231">
    <property type="entry name" value="CTX-RELATED TYPE I TRANSMEMBRANE PROTEIN"/>
    <property type="match status" value="1"/>
</dbReference>
<evidence type="ECO:0000313" key="7">
    <source>
        <dbReference type="EMBL" id="MFH4982355.1"/>
    </source>
</evidence>
<organism evidence="7 8">
    <name type="scientific">Gnathostoma spinigerum</name>
    <dbReference type="NCBI Taxonomy" id="75299"/>
    <lineage>
        <taxon>Eukaryota</taxon>
        <taxon>Metazoa</taxon>
        <taxon>Ecdysozoa</taxon>
        <taxon>Nematoda</taxon>
        <taxon>Chromadorea</taxon>
        <taxon>Rhabditida</taxon>
        <taxon>Spirurina</taxon>
        <taxon>Gnathostomatomorpha</taxon>
        <taxon>Gnathostomatoidea</taxon>
        <taxon>Gnathostomatidae</taxon>
        <taxon>Gnathostoma</taxon>
    </lineage>
</organism>
<feature type="chain" id="PRO_5044892209" description="Ig-like domain-containing protein" evidence="5">
    <location>
        <begin position="20"/>
        <end position="145"/>
    </location>
</feature>
<evidence type="ECO:0000256" key="3">
    <source>
        <dbReference type="ARBA" id="ARBA00023157"/>
    </source>
</evidence>
<evidence type="ECO:0000256" key="4">
    <source>
        <dbReference type="ARBA" id="ARBA00023319"/>
    </source>
</evidence>
<evidence type="ECO:0000256" key="2">
    <source>
        <dbReference type="ARBA" id="ARBA00022737"/>
    </source>
</evidence>
<keyword evidence="2" id="KW-0677">Repeat</keyword>
<dbReference type="AlphaFoldDB" id="A0ABD6EQV6"/>
<keyword evidence="3" id="KW-1015">Disulfide bond</keyword>
<name>A0ABD6EQV6_9BILA</name>
<evidence type="ECO:0000256" key="5">
    <source>
        <dbReference type="SAM" id="SignalP"/>
    </source>
</evidence>
<proteinExistence type="predicted"/>
<dbReference type="EMBL" id="JBGFUD010009078">
    <property type="protein sequence ID" value="MFH4982355.1"/>
    <property type="molecule type" value="Genomic_DNA"/>
</dbReference>
<dbReference type="InterPro" id="IPR051170">
    <property type="entry name" value="Neural/epithelial_adhesion"/>
</dbReference>
<evidence type="ECO:0000256" key="1">
    <source>
        <dbReference type="ARBA" id="ARBA00022729"/>
    </source>
</evidence>
<gene>
    <name evidence="7" type="ORF">AB6A40_009064</name>
</gene>
<dbReference type="InterPro" id="IPR036179">
    <property type="entry name" value="Ig-like_dom_sf"/>
</dbReference>
<evidence type="ECO:0000313" key="8">
    <source>
        <dbReference type="Proteomes" id="UP001608902"/>
    </source>
</evidence>
<dbReference type="SMART" id="SM00409">
    <property type="entry name" value="IG"/>
    <property type="match status" value="1"/>
</dbReference>
<keyword evidence="1 5" id="KW-0732">Signal</keyword>
<dbReference type="SMART" id="SM00408">
    <property type="entry name" value="IGc2"/>
    <property type="match status" value="1"/>
</dbReference>